<evidence type="ECO:0008006" key="3">
    <source>
        <dbReference type="Google" id="ProtNLM"/>
    </source>
</evidence>
<protein>
    <recommendedName>
        <fullName evidence="3">BACK domain-containing protein</fullName>
    </recommendedName>
</protein>
<reference evidence="1" key="1">
    <citation type="journal article" date="2023" name="GigaByte">
        <title>Genome assembly of the bearded iris, Iris pallida Lam.</title>
        <authorList>
            <person name="Bruccoleri R.E."/>
            <person name="Oakeley E.J."/>
            <person name="Faust A.M.E."/>
            <person name="Altorfer M."/>
            <person name="Dessus-Babus S."/>
            <person name="Burckhardt D."/>
            <person name="Oertli M."/>
            <person name="Naumann U."/>
            <person name="Petersen F."/>
            <person name="Wong J."/>
        </authorList>
    </citation>
    <scope>NUCLEOTIDE SEQUENCE</scope>
    <source>
        <strain evidence="1">GSM-AAB239-AS_SAM_17_03QT</strain>
    </source>
</reference>
<name>A0AAX6HEY5_IRIPA</name>
<dbReference type="AlphaFoldDB" id="A0AAX6HEY5"/>
<reference evidence="1" key="2">
    <citation type="submission" date="2023-04" db="EMBL/GenBank/DDBJ databases">
        <authorList>
            <person name="Bruccoleri R.E."/>
            <person name="Oakeley E.J."/>
            <person name="Faust A.-M."/>
            <person name="Dessus-Babus S."/>
            <person name="Altorfer M."/>
            <person name="Burckhardt D."/>
            <person name="Oertli M."/>
            <person name="Naumann U."/>
            <person name="Petersen F."/>
            <person name="Wong J."/>
        </authorList>
    </citation>
    <scope>NUCLEOTIDE SEQUENCE</scope>
    <source>
        <strain evidence="1">GSM-AAB239-AS_SAM_17_03QT</strain>
        <tissue evidence="1">Leaf</tissue>
    </source>
</reference>
<gene>
    <name evidence="1" type="ORF">M6B38_316660</name>
</gene>
<sequence>MGSGRGSERTLIFFHSCVNQRRKRLHIHSIKRADGTLLSNRSDISKEAINFFSSLFSKTSVYKDEEFLDAIPSLISDEDNNQLMKPLSPTEVLYAAKLWITEAQPDRMVFQEASSSSAGITSTST</sequence>
<evidence type="ECO:0000313" key="1">
    <source>
        <dbReference type="EMBL" id="KAJ6839131.1"/>
    </source>
</evidence>
<dbReference type="EMBL" id="JANAVB010010199">
    <property type="protein sequence ID" value="KAJ6839131.1"/>
    <property type="molecule type" value="Genomic_DNA"/>
</dbReference>
<organism evidence="1 2">
    <name type="scientific">Iris pallida</name>
    <name type="common">Sweet iris</name>
    <dbReference type="NCBI Taxonomy" id="29817"/>
    <lineage>
        <taxon>Eukaryota</taxon>
        <taxon>Viridiplantae</taxon>
        <taxon>Streptophyta</taxon>
        <taxon>Embryophyta</taxon>
        <taxon>Tracheophyta</taxon>
        <taxon>Spermatophyta</taxon>
        <taxon>Magnoliopsida</taxon>
        <taxon>Liliopsida</taxon>
        <taxon>Asparagales</taxon>
        <taxon>Iridaceae</taxon>
        <taxon>Iridoideae</taxon>
        <taxon>Irideae</taxon>
        <taxon>Iris</taxon>
    </lineage>
</organism>
<proteinExistence type="predicted"/>
<keyword evidence="2" id="KW-1185">Reference proteome</keyword>
<accession>A0AAX6HEY5</accession>
<comment type="caution">
    <text evidence="1">The sequence shown here is derived from an EMBL/GenBank/DDBJ whole genome shotgun (WGS) entry which is preliminary data.</text>
</comment>
<evidence type="ECO:0000313" key="2">
    <source>
        <dbReference type="Proteomes" id="UP001140949"/>
    </source>
</evidence>
<dbReference type="Proteomes" id="UP001140949">
    <property type="component" value="Unassembled WGS sequence"/>
</dbReference>